<dbReference type="KEGG" id="tmb:Thimo_2136"/>
<proteinExistence type="inferred from homology"/>
<organism evidence="12 13">
    <name type="scientific">Thioflavicoccus mobilis 8321</name>
    <dbReference type="NCBI Taxonomy" id="765912"/>
    <lineage>
        <taxon>Bacteria</taxon>
        <taxon>Pseudomonadati</taxon>
        <taxon>Pseudomonadota</taxon>
        <taxon>Gammaproteobacteria</taxon>
        <taxon>Chromatiales</taxon>
        <taxon>Chromatiaceae</taxon>
        <taxon>Thioflavicoccus</taxon>
    </lineage>
</organism>
<evidence type="ECO:0000313" key="12">
    <source>
        <dbReference type="EMBL" id="AGA90887.1"/>
    </source>
</evidence>
<evidence type="ECO:0000313" key="13">
    <source>
        <dbReference type="Proteomes" id="UP000010816"/>
    </source>
</evidence>
<feature type="domain" description="High potential iron-sulfur proteins family profile" evidence="11">
    <location>
        <begin position="38"/>
        <end position="118"/>
    </location>
</feature>
<name>L0GYI5_9GAMM</name>
<dbReference type="STRING" id="765912.Thimo_2136"/>
<dbReference type="eggNOG" id="ENOG50330XW">
    <property type="taxonomic scope" value="Bacteria"/>
</dbReference>
<dbReference type="GO" id="GO:0019646">
    <property type="term" value="P:aerobic electron transport chain"/>
    <property type="evidence" value="ECO:0007669"/>
    <property type="project" value="InterPro"/>
</dbReference>
<dbReference type="GO" id="GO:0051539">
    <property type="term" value="F:4 iron, 4 sulfur cluster binding"/>
    <property type="evidence" value="ECO:0007669"/>
    <property type="project" value="UniProtKB-KW"/>
</dbReference>
<evidence type="ECO:0000256" key="8">
    <source>
        <dbReference type="ARBA" id="ARBA00023004"/>
    </source>
</evidence>
<reference evidence="12 13" key="1">
    <citation type="submission" date="2011-09" db="EMBL/GenBank/DDBJ databases">
        <title>Complete sequence of chromosome of Thioflavicoccus mobilis 8321.</title>
        <authorList>
            <consortium name="US DOE Joint Genome Institute"/>
            <person name="Lucas S."/>
            <person name="Han J."/>
            <person name="Lapidus A."/>
            <person name="Cheng J.-F."/>
            <person name="Goodwin L."/>
            <person name="Pitluck S."/>
            <person name="Peters L."/>
            <person name="Ovchinnikova G."/>
            <person name="Lu M."/>
            <person name="Detter J.C."/>
            <person name="Han C."/>
            <person name="Tapia R."/>
            <person name="Land M."/>
            <person name="Hauser L."/>
            <person name="Kyrpides N."/>
            <person name="Ivanova N."/>
            <person name="Pagani I."/>
            <person name="Vogl K."/>
            <person name="Liu Z."/>
            <person name="Imhoff J."/>
            <person name="Thiel V."/>
            <person name="Frigaard N.-U."/>
            <person name="Bryant D."/>
            <person name="Woyke T."/>
        </authorList>
    </citation>
    <scope>NUCLEOTIDE SEQUENCE [LARGE SCALE GENOMIC DNA]</scope>
    <source>
        <strain evidence="12 13">8321</strain>
    </source>
</reference>
<evidence type="ECO:0000256" key="4">
    <source>
        <dbReference type="ARBA" id="ARBA00022448"/>
    </source>
</evidence>
<dbReference type="HOGENOM" id="CLU_147871_1_0_6"/>
<dbReference type="Gene3D" id="4.10.490.10">
    <property type="entry name" value="High potential iron-sulphur protein"/>
    <property type="match status" value="1"/>
</dbReference>
<evidence type="ECO:0000256" key="6">
    <source>
        <dbReference type="ARBA" id="ARBA00022723"/>
    </source>
</evidence>
<dbReference type="Pfam" id="PF01355">
    <property type="entry name" value="HIPIP"/>
    <property type="match status" value="1"/>
</dbReference>
<evidence type="ECO:0000256" key="10">
    <source>
        <dbReference type="RuleBase" id="RU000620"/>
    </source>
</evidence>
<dbReference type="SUPFAM" id="SSF57652">
    <property type="entry name" value="HIPIP (high potential iron protein)"/>
    <property type="match status" value="1"/>
</dbReference>
<dbReference type="GO" id="GO:0046872">
    <property type="term" value="F:metal ion binding"/>
    <property type="evidence" value="ECO:0007669"/>
    <property type="project" value="UniProtKB-KW"/>
</dbReference>
<dbReference type="InterPro" id="IPR006311">
    <property type="entry name" value="TAT_signal"/>
</dbReference>
<comment type="similarity">
    <text evidence="10">Belongs to the high-potential iron-sulfur protein (HiPIP) family.</text>
</comment>
<evidence type="ECO:0000256" key="2">
    <source>
        <dbReference type="ARBA" id="ARBA00011738"/>
    </source>
</evidence>
<protein>
    <recommendedName>
        <fullName evidence="3 10">High-potential iron-sulfur protein</fullName>
        <shortName evidence="10">HiPIP</shortName>
    </recommendedName>
</protein>
<dbReference type="InterPro" id="IPR036369">
    <property type="entry name" value="HIPIP_sf"/>
</dbReference>
<comment type="subunit">
    <text evidence="2 10">Homodimer.</text>
</comment>
<sequence>MSDKPINTSRRDAVKLMLGGFAAVPVINLVGLGTARAEDLPHVDAATNPIAQSLHYVEDANVSERNPVTKTELPGAEQFCHNCQFVQADSGTWRPCTLFPGYAVNENGWCLSWAHNPAA</sequence>
<keyword evidence="13" id="KW-1185">Reference proteome</keyword>
<evidence type="ECO:0000256" key="7">
    <source>
        <dbReference type="ARBA" id="ARBA00022982"/>
    </source>
</evidence>
<dbReference type="Proteomes" id="UP000010816">
    <property type="component" value="Chromosome"/>
</dbReference>
<dbReference type="EMBL" id="CP003051">
    <property type="protein sequence ID" value="AGA90887.1"/>
    <property type="molecule type" value="Genomic_DNA"/>
</dbReference>
<dbReference type="RefSeq" id="WP_015281027.1">
    <property type="nucleotide sequence ID" value="NC_019940.1"/>
</dbReference>
<evidence type="ECO:0000256" key="1">
    <source>
        <dbReference type="ARBA" id="ARBA00002137"/>
    </source>
</evidence>
<dbReference type="InterPro" id="IPR000170">
    <property type="entry name" value="High_potential_FeS_prot"/>
</dbReference>
<evidence type="ECO:0000256" key="5">
    <source>
        <dbReference type="ARBA" id="ARBA00022485"/>
    </source>
</evidence>
<keyword evidence="8 10" id="KW-0408">Iron</keyword>
<evidence type="ECO:0000256" key="9">
    <source>
        <dbReference type="ARBA" id="ARBA00023014"/>
    </source>
</evidence>
<dbReference type="PROSITE" id="PS51373">
    <property type="entry name" value="HIPIP"/>
    <property type="match status" value="1"/>
</dbReference>
<keyword evidence="9 10" id="KW-0411">Iron-sulfur</keyword>
<dbReference type="GO" id="GO:0009055">
    <property type="term" value="F:electron transfer activity"/>
    <property type="evidence" value="ECO:0007669"/>
    <property type="project" value="InterPro"/>
</dbReference>
<keyword evidence="6 10" id="KW-0479">Metal-binding</keyword>
<keyword evidence="4 10" id="KW-0813">Transport</keyword>
<evidence type="ECO:0000259" key="11">
    <source>
        <dbReference type="PROSITE" id="PS51373"/>
    </source>
</evidence>
<accession>L0GYI5</accession>
<gene>
    <name evidence="12" type="ORF">Thimo_2136</name>
</gene>
<keyword evidence="5 10" id="KW-0004">4Fe-4S</keyword>
<dbReference type="PROSITE" id="PS51318">
    <property type="entry name" value="TAT"/>
    <property type="match status" value="1"/>
</dbReference>
<dbReference type="AlphaFoldDB" id="L0GYI5"/>
<keyword evidence="7 10" id="KW-0249">Electron transport</keyword>
<dbReference type="OrthoDB" id="5298540at2"/>
<evidence type="ECO:0000256" key="3">
    <source>
        <dbReference type="ARBA" id="ARBA00015799"/>
    </source>
</evidence>
<comment type="function">
    <text evidence="1 10">Specific class of high-redox-potential 4Fe-4S ferredoxins. Functions in anaerobic electron transport in most purple and in some other photosynthetic bacteria and in at least one genus (Paracoccus) of halophilic, denitrifying bacteria.</text>
</comment>